<keyword evidence="3" id="KW-1133">Transmembrane helix</keyword>
<feature type="domain" description="F5/8 type C" evidence="4">
    <location>
        <begin position="41"/>
        <end position="177"/>
    </location>
</feature>
<evidence type="ECO:0000256" key="1">
    <source>
        <dbReference type="ARBA" id="ARBA00006865"/>
    </source>
</evidence>
<sequence>MEWSEPRPGHRSPRALTSRNTLRYGIIALALAAMLGAYIVTVVTRADAAETLLSQGKPTTASSAENAATGASSATDGDTGTRWSSAFSVPQWIQVDLGSAQSISRVALNWEAAYATAFQIQVSNNGTSWTNVYTTTTGTGGNQSLTVSGSGRYVRLNATAKATQYGISLWEFQVYGGAPDNPGTCGTANAALGKTATASSAENAGTPASSAVDNNLGTRWSSAASDPQWIQVDLGSTAQICGVTLNWEAAYATAFQIQVSNNGTSWTNVYSTTTGTGGTQTLTVNGSGRYVRMNGTARATQWGYSLWEFQVRVGGPVPTTSDTPGSPSASPSASPSTSPSNPGGTNVLLSYNKPAVASTWQNDVNCNPCSPDKAFDNDPASRWATSSTNGWVDPGWIYVDLGAVAQIRQVVLQWDPAYAVSYQIQTSNDATNWTPIYTTTTGKGFKETLNVNGSGRYVRMYGTQRSNGYGYSLWEFKVYGTGGAPTQPPARPADPVFPATNLVWQDEFNTANGSKPDPAKWTIDPGTGQNNEIQYYTNNENVTIENGSLVIEARRQTAGGRDYTSHRMNTSNKFSTQYGRIEARVKVPKGNGLWPAFWMMGTDFLQGRPWPYNGEIDIMEILGRNTNEIYSTLHAPAYNGGGGYGQKISTVDLSLDYHLYSVEWDSKHMTFRVDNQVILVADKETVETTRGPWVYDHQFYLILNLAVGGDFPGPIDATTPFPSRMYVDYVRVYK</sequence>
<feature type="domain" description="F5/8 type C" evidence="4">
    <location>
        <begin position="336"/>
        <end position="481"/>
    </location>
</feature>
<accession>A0ABY5VQF6</accession>
<dbReference type="InterPro" id="IPR050546">
    <property type="entry name" value="Glycosyl_Hydrlase_16"/>
</dbReference>
<evidence type="ECO:0000259" key="4">
    <source>
        <dbReference type="PROSITE" id="PS50022"/>
    </source>
</evidence>
<dbReference type="InterPro" id="IPR013320">
    <property type="entry name" value="ConA-like_dom_sf"/>
</dbReference>
<dbReference type="RefSeq" id="WP_259857135.1">
    <property type="nucleotide sequence ID" value="NZ_BAAAST010000137.1"/>
</dbReference>
<name>A0ABY5VQF6_9ACTN</name>
<protein>
    <submittedName>
        <fullName evidence="6">Discoidin domain-containing protein</fullName>
    </submittedName>
</protein>
<dbReference type="CDD" id="cd08023">
    <property type="entry name" value="GH16_laminarinase_like"/>
    <property type="match status" value="1"/>
</dbReference>
<dbReference type="Gene3D" id="2.60.120.260">
    <property type="entry name" value="Galactose-binding domain-like"/>
    <property type="match status" value="3"/>
</dbReference>
<dbReference type="PANTHER" id="PTHR10963">
    <property type="entry name" value="GLYCOSYL HYDROLASE-RELATED"/>
    <property type="match status" value="1"/>
</dbReference>
<dbReference type="Pfam" id="PF22633">
    <property type="entry name" value="F5_F8_type_C_2"/>
    <property type="match status" value="1"/>
</dbReference>
<organism evidence="6 7">
    <name type="scientific">Dactylosporangium fulvum</name>
    <dbReference type="NCBI Taxonomy" id="53359"/>
    <lineage>
        <taxon>Bacteria</taxon>
        <taxon>Bacillati</taxon>
        <taxon>Actinomycetota</taxon>
        <taxon>Actinomycetes</taxon>
        <taxon>Micromonosporales</taxon>
        <taxon>Micromonosporaceae</taxon>
        <taxon>Dactylosporangium</taxon>
    </lineage>
</organism>
<feature type="compositionally biased region" description="Low complexity" evidence="2">
    <location>
        <begin position="315"/>
        <end position="346"/>
    </location>
</feature>
<feature type="region of interest" description="Disordered" evidence="2">
    <location>
        <begin position="57"/>
        <end position="80"/>
    </location>
</feature>
<feature type="domain" description="F5/8 type C" evidence="4">
    <location>
        <begin position="180"/>
        <end position="314"/>
    </location>
</feature>
<dbReference type="PANTHER" id="PTHR10963:SF55">
    <property type="entry name" value="GLYCOSIDE HYDROLASE FAMILY 16 PROTEIN"/>
    <property type="match status" value="1"/>
</dbReference>
<dbReference type="EMBL" id="CP073720">
    <property type="protein sequence ID" value="UWP79415.1"/>
    <property type="molecule type" value="Genomic_DNA"/>
</dbReference>
<gene>
    <name evidence="6" type="ORF">Dfulv_30140</name>
</gene>
<dbReference type="Gene3D" id="2.60.120.200">
    <property type="match status" value="1"/>
</dbReference>
<dbReference type="InterPro" id="IPR008979">
    <property type="entry name" value="Galactose-bd-like_sf"/>
</dbReference>
<feature type="domain" description="GH16" evidence="5">
    <location>
        <begin position="479"/>
        <end position="734"/>
    </location>
</feature>
<reference evidence="6" key="2">
    <citation type="submission" date="2022-09" db="EMBL/GenBank/DDBJ databases">
        <title>Biosynthetic gene clusters of Dactylosporangioum fulvum.</title>
        <authorList>
            <person name="Caradec T."/>
        </authorList>
    </citation>
    <scope>NUCLEOTIDE SEQUENCE</scope>
    <source>
        <strain evidence="6">NRRL B-16292</strain>
    </source>
</reference>
<dbReference type="Pfam" id="PF00722">
    <property type="entry name" value="Glyco_hydro_16"/>
    <property type="match status" value="1"/>
</dbReference>
<evidence type="ECO:0000259" key="5">
    <source>
        <dbReference type="PROSITE" id="PS51762"/>
    </source>
</evidence>
<dbReference type="PROSITE" id="PS51762">
    <property type="entry name" value="GH16_2"/>
    <property type="match status" value="1"/>
</dbReference>
<evidence type="ECO:0000313" key="6">
    <source>
        <dbReference type="EMBL" id="UWP79415.1"/>
    </source>
</evidence>
<evidence type="ECO:0000256" key="3">
    <source>
        <dbReference type="SAM" id="Phobius"/>
    </source>
</evidence>
<keyword evidence="3" id="KW-0812">Transmembrane</keyword>
<feature type="region of interest" description="Disordered" evidence="2">
    <location>
        <begin position="315"/>
        <end position="347"/>
    </location>
</feature>
<evidence type="ECO:0000256" key="2">
    <source>
        <dbReference type="SAM" id="MobiDB-lite"/>
    </source>
</evidence>
<proteinExistence type="inferred from homology"/>
<keyword evidence="3" id="KW-0472">Membrane</keyword>
<dbReference type="InterPro" id="IPR000421">
    <property type="entry name" value="FA58C"/>
</dbReference>
<dbReference type="Proteomes" id="UP001059617">
    <property type="component" value="Chromosome"/>
</dbReference>
<feature type="transmembrane region" description="Helical" evidence="3">
    <location>
        <begin position="21"/>
        <end position="40"/>
    </location>
</feature>
<comment type="similarity">
    <text evidence="1">Belongs to the glycosyl hydrolase 16 family.</text>
</comment>
<dbReference type="SUPFAM" id="SSF49785">
    <property type="entry name" value="Galactose-binding domain-like"/>
    <property type="match status" value="3"/>
</dbReference>
<dbReference type="Pfam" id="PF00754">
    <property type="entry name" value="F5_F8_type_C"/>
    <property type="match status" value="2"/>
</dbReference>
<dbReference type="PROSITE" id="PS50022">
    <property type="entry name" value="FA58C_3"/>
    <property type="match status" value="3"/>
</dbReference>
<dbReference type="InterPro" id="IPR000757">
    <property type="entry name" value="Beta-glucanase-like"/>
</dbReference>
<dbReference type="SUPFAM" id="SSF49899">
    <property type="entry name" value="Concanavalin A-like lectins/glucanases"/>
    <property type="match status" value="1"/>
</dbReference>
<keyword evidence="7" id="KW-1185">Reference proteome</keyword>
<reference evidence="6" key="1">
    <citation type="submission" date="2021-04" db="EMBL/GenBank/DDBJ databases">
        <authorList>
            <person name="Hartkoorn R.C."/>
            <person name="Beaudoing E."/>
            <person name="Hot D."/>
        </authorList>
    </citation>
    <scope>NUCLEOTIDE SEQUENCE</scope>
    <source>
        <strain evidence="6">NRRL B-16292</strain>
    </source>
</reference>
<evidence type="ECO:0000313" key="7">
    <source>
        <dbReference type="Proteomes" id="UP001059617"/>
    </source>
</evidence>